<evidence type="ECO:0000256" key="4">
    <source>
        <dbReference type="ARBA" id="ARBA00022741"/>
    </source>
</evidence>
<keyword evidence="3" id="KW-0479">Metal-binding</keyword>
<keyword evidence="7" id="KW-1278">Translocase</keyword>
<evidence type="ECO:0000256" key="2">
    <source>
        <dbReference type="ARBA" id="ARBA00006024"/>
    </source>
</evidence>
<dbReference type="GO" id="GO:0046872">
    <property type="term" value="F:metal ion binding"/>
    <property type="evidence" value="ECO:0007669"/>
    <property type="project" value="UniProtKB-KW"/>
</dbReference>
<evidence type="ECO:0000256" key="5">
    <source>
        <dbReference type="ARBA" id="ARBA00022840"/>
    </source>
</evidence>
<reference evidence="9" key="1">
    <citation type="journal article" date="2015" name="Nature">
        <title>Complex archaea that bridge the gap between prokaryotes and eukaryotes.</title>
        <authorList>
            <person name="Spang A."/>
            <person name="Saw J.H."/>
            <person name="Jorgensen S.L."/>
            <person name="Zaremba-Niedzwiedzka K."/>
            <person name="Martijn J."/>
            <person name="Lind A.E."/>
            <person name="van Eijk R."/>
            <person name="Schleper C."/>
            <person name="Guy L."/>
            <person name="Ettema T.J."/>
        </authorList>
    </citation>
    <scope>NUCLEOTIDE SEQUENCE</scope>
</reference>
<evidence type="ECO:0000256" key="1">
    <source>
        <dbReference type="ARBA" id="ARBA00004141"/>
    </source>
</evidence>
<keyword evidence="6" id="KW-0460">Magnesium</keyword>
<organism evidence="9">
    <name type="scientific">marine sediment metagenome</name>
    <dbReference type="NCBI Taxonomy" id="412755"/>
    <lineage>
        <taxon>unclassified sequences</taxon>
        <taxon>metagenomes</taxon>
        <taxon>ecological metagenomes</taxon>
    </lineage>
</organism>
<feature type="transmembrane region" description="Helical" evidence="8">
    <location>
        <begin position="96"/>
        <end position="122"/>
    </location>
</feature>
<evidence type="ECO:0000256" key="8">
    <source>
        <dbReference type="SAM" id="Phobius"/>
    </source>
</evidence>
<name>A0A0F9BF55_9ZZZZ</name>
<accession>A0A0F9BF55</accession>
<proteinExistence type="inferred from homology"/>
<dbReference type="PANTHER" id="PTHR43079">
    <property type="entry name" value="PROBABLE CADMIUM/ZINC-TRANSPORTING ATPASE HMA1"/>
    <property type="match status" value="1"/>
</dbReference>
<comment type="similarity">
    <text evidence="2">Belongs to the cation transport ATPase (P-type) (TC 3.A.3) family. Type IB subfamily.</text>
</comment>
<dbReference type="InterPro" id="IPR051949">
    <property type="entry name" value="Cation_Transport_ATPase"/>
</dbReference>
<dbReference type="AlphaFoldDB" id="A0A0F9BF55"/>
<keyword evidence="8" id="KW-0812">Transmembrane</keyword>
<evidence type="ECO:0000313" key="9">
    <source>
        <dbReference type="EMBL" id="KKL20539.1"/>
    </source>
</evidence>
<sequence>MFKYLIGFHKDNKFNKNKSCEELLTIKLRKGLILAIELLLCILNGVFLFFLPDSGIEWLNSYANIFGLISFIIGGIPVIISSIIELSNKDLTVDILFSIALIATLYLEDFFAVSILIIMMGAGDFIEEWTLNRSKGNLESLIELQPEICHKKNGVTDDNSTIDVPTKSIIIGDIIFVKQFSWKTKEDLFK</sequence>
<keyword evidence="8" id="KW-1133">Transmembrane helix</keyword>
<dbReference type="EMBL" id="LAZR01038058">
    <property type="protein sequence ID" value="KKL20539.1"/>
    <property type="molecule type" value="Genomic_DNA"/>
</dbReference>
<dbReference type="GO" id="GO:0016020">
    <property type="term" value="C:membrane"/>
    <property type="evidence" value="ECO:0007669"/>
    <property type="project" value="UniProtKB-SubCell"/>
</dbReference>
<comment type="subcellular location">
    <subcellularLocation>
        <location evidence="1">Membrane</location>
        <topology evidence="1">Multi-pass membrane protein</topology>
    </subcellularLocation>
</comment>
<gene>
    <name evidence="9" type="ORF">LCGC14_2454440</name>
</gene>
<evidence type="ECO:0000256" key="3">
    <source>
        <dbReference type="ARBA" id="ARBA00022723"/>
    </source>
</evidence>
<dbReference type="PANTHER" id="PTHR43079:SF1">
    <property type="entry name" value="CADMIUM_ZINC-TRANSPORTING ATPASE HMA1, CHLOROPLASTIC-RELATED"/>
    <property type="match status" value="1"/>
</dbReference>
<feature type="transmembrane region" description="Helical" evidence="8">
    <location>
        <begin position="32"/>
        <end position="51"/>
    </location>
</feature>
<protein>
    <submittedName>
        <fullName evidence="9">Uncharacterized protein</fullName>
    </submittedName>
</protein>
<feature type="transmembrane region" description="Helical" evidence="8">
    <location>
        <begin position="63"/>
        <end position="84"/>
    </location>
</feature>
<evidence type="ECO:0000256" key="7">
    <source>
        <dbReference type="ARBA" id="ARBA00022967"/>
    </source>
</evidence>
<keyword evidence="5" id="KW-0067">ATP-binding</keyword>
<comment type="caution">
    <text evidence="9">The sequence shown here is derived from an EMBL/GenBank/DDBJ whole genome shotgun (WGS) entry which is preliminary data.</text>
</comment>
<evidence type="ECO:0000256" key="6">
    <source>
        <dbReference type="ARBA" id="ARBA00022842"/>
    </source>
</evidence>
<dbReference type="GO" id="GO:0005524">
    <property type="term" value="F:ATP binding"/>
    <property type="evidence" value="ECO:0007669"/>
    <property type="project" value="UniProtKB-KW"/>
</dbReference>
<keyword evidence="8" id="KW-0472">Membrane</keyword>
<keyword evidence="4" id="KW-0547">Nucleotide-binding</keyword>